<dbReference type="InterPro" id="IPR050943">
    <property type="entry name" value="Glycosyltr_29_Sialyltrsf"/>
</dbReference>
<evidence type="ECO:0000256" key="5">
    <source>
        <dbReference type="ARBA" id="ARBA00022692"/>
    </source>
</evidence>
<evidence type="ECO:0000256" key="9">
    <source>
        <dbReference type="ARBA" id="ARBA00023136"/>
    </source>
</evidence>
<dbReference type="CDD" id="cd23963">
    <property type="entry name" value="GT29_ST8SIA"/>
    <property type="match status" value="1"/>
</dbReference>
<proteinExistence type="inferred from homology"/>
<dbReference type="InterPro" id="IPR038578">
    <property type="entry name" value="GT29-like_sf"/>
</dbReference>
<keyword evidence="6" id="KW-0735">Signal-anchor</keyword>
<evidence type="ECO:0000256" key="7">
    <source>
        <dbReference type="ARBA" id="ARBA00022989"/>
    </source>
</evidence>
<evidence type="ECO:0000313" key="13">
    <source>
        <dbReference type="EMBL" id="PIK55553.1"/>
    </source>
</evidence>
<keyword evidence="9" id="KW-0472">Membrane</keyword>
<reference evidence="13 14" key="1">
    <citation type="journal article" date="2017" name="PLoS Biol.">
        <title>The sea cucumber genome provides insights into morphological evolution and visceral regeneration.</title>
        <authorList>
            <person name="Zhang X."/>
            <person name="Sun L."/>
            <person name="Yuan J."/>
            <person name="Sun Y."/>
            <person name="Gao Y."/>
            <person name="Zhang L."/>
            <person name="Li S."/>
            <person name="Dai H."/>
            <person name="Hamel J.F."/>
            <person name="Liu C."/>
            <person name="Yu Y."/>
            <person name="Liu S."/>
            <person name="Lin W."/>
            <person name="Guo K."/>
            <person name="Jin S."/>
            <person name="Xu P."/>
            <person name="Storey K.B."/>
            <person name="Huan P."/>
            <person name="Zhang T."/>
            <person name="Zhou Y."/>
            <person name="Zhang J."/>
            <person name="Lin C."/>
            <person name="Li X."/>
            <person name="Xing L."/>
            <person name="Huo D."/>
            <person name="Sun M."/>
            <person name="Wang L."/>
            <person name="Mercier A."/>
            <person name="Li F."/>
            <person name="Yang H."/>
            <person name="Xiang J."/>
        </authorList>
    </citation>
    <scope>NUCLEOTIDE SEQUENCE [LARGE SCALE GENOMIC DNA]</scope>
    <source>
        <strain evidence="13">Shaxun</strain>
        <tissue evidence="13">Muscle</tissue>
    </source>
</reference>
<comment type="similarity">
    <text evidence="2">Belongs to the glycosyltransferase 29 family.</text>
</comment>
<keyword evidence="14" id="KW-1185">Reference proteome</keyword>
<dbReference type="OrthoDB" id="10264956at2759"/>
<sequence>MAEERIDSINTRNTSVQATATYQRNIFTTREGIHQELGSNITNLLFVTQENSPIGSTLPFVYEKGLWKVSSKFYKSLPKKATFDRLTRCSVVGNSGSLLHSNCGKHIDEADFVYRCNAAPLKPFAADAGTKSSLTSFNPSIFGKRYKGIAKQSSLKKFVSDMQQYHGYLWGACFSGRSTLDLCMKAISGYNIKENVFVLAHPYHYKSFHDYWIRRGKKKLPSTGFYYASDALSRCNETHLYGFWPFPRAFDDISSYNVSYHYFEKLENEWKEPHAMNIEFSILVQLHLLGVVKIHNGKCE</sequence>
<comment type="caution">
    <text evidence="13">The sequence shown here is derived from an EMBL/GenBank/DDBJ whole genome shotgun (WGS) entry which is preliminary data.</text>
</comment>
<dbReference type="InterPro" id="IPR001675">
    <property type="entry name" value="Glyco_trans_29"/>
</dbReference>
<keyword evidence="8" id="KW-0333">Golgi apparatus</keyword>
<evidence type="ECO:0000256" key="10">
    <source>
        <dbReference type="ARBA" id="ARBA00023157"/>
    </source>
</evidence>
<name>A0A2G8L5L3_STIJA</name>
<dbReference type="PANTHER" id="PTHR11987:SF54">
    <property type="entry name" value="ST8 ALPHA-N-ACETYL-NEURAMINIDE ALPHA-2,8-SIALYLTRANSFERASE 6"/>
    <property type="match status" value="1"/>
</dbReference>
<dbReference type="GO" id="GO:0006491">
    <property type="term" value="P:N-glycan processing"/>
    <property type="evidence" value="ECO:0007669"/>
    <property type="project" value="TreeGrafter"/>
</dbReference>
<protein>
    <submittedName>
        <fullName evidence="13">ST8 alpha-N-acetyl-neuraminide alpha-2,8-sialyltransferase 2</fullName>
    </submittedName>
</protein>
<evidence type="ECO:0000256" key="11">
    <source>
        <dbReference type="ARBA" id="ARBA00023180"/>
    </source>
</evidence>
<comment type="subcellular location">
    <subcellularLocation>
        <location evidence="1">Golgi apparatus membrane</location>
        <topology evidence="1">Single-pass type II membrane protein</topology>
    </subcellularLocation>
</comment>
<evidence type="ECO:0000256" key="4">
    <source>
        <dbReference type="ARBA" id="ARBA00022679"/>
    </source>
</evidence>
<evidence type="ECO:0000256" key="6">
    <source>
        <dbReference type="ARBA" id="ARBA00022968"/>
    </source>
</evidence>
<dbReference type="EMBL" id="MRZV01000211">
    <property type="protein sequence ID" value="PIK55553.1"/>
    <property type="molecule type" value="Genomic_DNA"/>
</dbReference>
<keyword evidence="7" id="KW-1133">Transmembrane helix</keyword>
<evidence type="ECO:0000256" key="8">
    <source>
        <dbReference type="ARBA" id="ARBA00023034"/>
    </source>
</evidence>
<keyword evidence="4 13" id="KW-0808">Transferase</keyword>
<dbReference type="Gene3D" id="3.90.1480.20">
    <property type="entry name" value="Glycosyl transferase family 29"/>
    <property type="match status" value="1"/>
</dbReference>
<evidence type="ECO:0000256" key="12">
    <source>
        <dbReference type="PIRSR" id="PIRSR005557-2"/>
    </source>
</evidence>
<keyword evidence="3 13" id="KW-0328">Glycosyltransferase</keyword>
<evidence type="ECO:0000256" key="1">
    <source>
        <dbReference type="ARBA" id="ARBA00004323"/>
    </source>
</evidence>
<organism evidence="13 14">
    <name type="scientific">Stichopus japonicus</name>
    <name type="common">Sea cucumber</name>
    <dbReference type="NCBI Taxonomy" id="307972"/>
    <lineage>
        <taxon>Eukaryota</taxon>
        <taxon>Metazoa</taxon>
        <taxon>Echinodermata</taxon>
        <taxon>Eleutherozoa</taxon>
        <taxon>Echinozoa</taxon>
        <taxon>Holothuroidea</taxon>
        <taxon>Aspidochirotacea</taxon>
        <taxon>Aspidochirotida</taxon>
        <taxon>Stichopodidae</taxon>
        <taxon>Apostichopus</taxon>
    </lineage>
</organism>
<keyword evidence="11" id="KW-0325">Glycoprotein</keyword>
<dbReference type="STRING" id="307972.A0A2G8L5L3"/>
<accession>A0A2G8L5L3</accession>
<dbReference type="Pfam" id="PF00777">
    <property type="entry name" value="Glyco_transf_29"/>
    <property type="match status" value="1"/>
</dbReference>
<feature type="disulfide bond" evidence="12">
    <location>
        <begin position="89"/>
        <end position="235"/>
    </location>
</feature>
<dbReference type="InterPro" id="IPR012163">
    <property type="entry name" value="Sialyl_trans"/>
</dbReference>
<dbReference type="PIRSF" id="PIRSF005557">
    <property type="entry name" value="Sialyl_trans"/>
    <property type="match status" value="1"/>
</dbReference>
<evidence type="ECO:0000256" key="3">
    <source>
        <dbReference type="ARBA" id="ARBA00022676"/>
    </source>
</evidence>
<dbReference type="GO" id="GO:0009311">
    <property type="term" value="P:oligosaccharide metabolic process"/>
    <property type="evidence" value="ECO:0007669"/>
    <property type="project" value="TreeGrafter"/>
</dbReference>
<dbReference type="GO" id="GO:0000139">
    <property type="term" value="C:Golgi membrane"/>
    <property type="evidence" value="ECO:0007669"/>
    <property type="project" value="UniProtKB-SubCell"/>
</dbReference>
<keyword evidence="5" id="KW-0812">Transmembrane</keyword>
<dbReference type="PANTHER" id="PTHR11987">
    <property type="entry name" value="ALPHA-2,8-SIALYLTRANSFERASE"/>
    <property type="match status" value="1"/>
</dbReference>
<keyword evidence="10" id="KW-1015">Disulfide bond</keyword>
<evidence type="ECO:0000313" key="14">
    <source>
        <dbReference type="Proteomes" id="UP000230750"/>
    </source>
</evidence>
<evidence type="ECO:0000256" key="2">
    <source>
        <dbReference type="ARBA" id="ARBA00006003"/>
    </source>
</evidence>
<gene>
    <name evidence="13" type="ORF">BSL78_07558</name>
</gene>
<dbReference type="AlphaFoldDB" id="A0A2G8L5L3"/>
<dbReference type="GO" id="GO:0003828">
    <property type="term" value="F:alpha-N-acetylneuraminate alpha-2,8-sialyltransferase activity"/>
    <property type="evidence" value="ECO:0007669"/>
    <property type="project" value="TreeGrafter"/>
</dbReference>
<dbReference type="Proteomes" id="UP000230750">
    <property type="component" value="Unassembled WGS sequence"/>
</dbReference>